<protein>
    <submittedName>
        <fullName evidence="1">Uncharacterized protein</fullName>
    </submittedName>
</protein>
<keyword evidence="2" id="KW-1185">Reference proteome</keyword>
<name>A0ACB8T4R3_9AGAM</name>
<gene>
    <name evidence="1" type="ORF">BV25DRAFT_1823794</name>
</gene>
<dbReference type="EMBL" id="MU277201">
    <property type="protein sequence ID" value="KAI0063754.1"/>
    <property type="molecule type" value="Genomic_DNA"/>
</dbReference>
<sequence length="82" mass="9117">MSEAKFVNDQLVDEYPTEATQKIDDDELTKREIQRLSNSEKPDEPGVSKRAGAASRDPAEYDTQSRATNAYGDTKPVQDPVT</sequence>
<evidence type="ECO:0000313" key="2">
    <source>
        <dbReference type="Proteomes" id="UP000814140"/>
    </source>
</evidence>
<evidence type="ECO:0000313" key="1">
    <source>
        <dbReference type="EMBL" id="KAI0063754.1"/>
    </source>
</evidence>
<reference evidence="1" key="1">
    <citation type="submission" date="2021-03" db="EMBL/GenBank/DDBJ databases">
        <authorList>
            <consortium name="DOE Joint Genome Institute"/>
            <person name="Ahrendt S."/>
            <person name="Looney B.P."/>
            <person name="Miyauchi S."/>
            <person name="Morin E."/>
            <person name="Drula E."/>
            <person name="Courty P.E."/>
            <person name="Chicoki N."/>
            <person name="Fauchery L."/>
            <person name="Kohler A."/>
            <person name="Kuo A."/>
            <person name="Labutti K."/>
            <person name="Pangilinan J."/>
            <person name="Lipzen A."/>
            <person name="Riley R."/>
            <person name="Andreopoulos W."/>
            <person name="He G."/>
            <person name="Johnson J."/>
            <person name="Barry K.W."/>
            <person name="Grigoriev I.V."/>
            <person name="Nagy L."/>
            <person name="Hibbett D."/>
            <person name="Henrissat B."/>
            <person name="Matheny P.B."/>
            <person name="Labbe J."/>
            <person name="Martin F."/>
        </authorList>
    </citation>
    <scope>NUCLEOTIDE SEQUENCE</scope>
    <source>
        <strain evidence="1">HHB10654</strain>
    </source>
</reference>
<accession>A0ACB8T4R3</accession>
<dbReference type="Proteomes" id="UP000814140">
    <property type="component" value="Unassembled WGS sequence"/>
</dbReference>
<comment type="caution">
    <text evidence="1">The sequence shown here is derived from an EMBL/GenBank/DDBJ whole genome shotgun (WGS) entry which is preliminary data.</text>
</comment>
<reference evidence="1" key="2">
    <citation type="journal article" date="2022" name="New Phytol.">
        <title>Evolutionary transition to the ectomycorrhizal habit in the genomes of a hyperdiverse lineage of mushroom-forming fungi.</title>
        <authorList>
            <person name="Looney B."/>
            <person name="Miyauchi S."/>
            <person name="Morin E."/>
            <person name="Drula E."/>
            <person name="Courty P.E."/>
            <person name="Kohler A."/>
            <person name="Kuo A."/>
            <person name="LaButti K."/>
            <person name="Pangilinan J."/>
            <person name="Lipzen A."/>
            <person name="Riley R."/>
            <person name="Andreopoulos W."/>
            <person name="He G."/>
            <person name="Johnson J."/>
            <person name="Nolan M."/>
            <person name="Tritt A."/>
            <person name="Barry K.W."/>
            <person name="Grigoriev I.V."/>
            <person name="Nagy L.G."/>
            <person name="Hibbett D."/>
            <person name="Henrissat B."/>
            <person name="Matheny P.B."/>
            <person name="Labbe J."/>
            <person name="Martin F.M."/>
        </authorList>
    </citation>
    <scope>NUCLEOTIDE SEQUENCE</scope>
    <source>
        <strain evidence="1">HHB10654</strain>
    </source>
</reference>
<organism evidence="1 2">
    <name type="scientific">Artomyces pyxidatus</name>
    <dbReference type="NCBI Taxonomy" id="48021"/>
    <lineage>
        <taxon>Eukaryota</taxon>
        <taxon>Fungi</taxon>
        <taxon>Dikarya</taxon>
        <taxon>Basidiomycota</taxon>
        <taxon>Agaricomycotina</taxon>
        <taxon>Agaricomycetes</taxon>
        <taxon>Russulales</taxon>
        <taxon>Auriscalpiaceae</taxon>
        <taxon>Artomyces</taxon>
    </lineage>
</organism>
<proteinExistence type="predicted"/>